<gene>
    <name evidence="3" type="ORF">MCEL_21460</name>
</gene>
<feature type="region of interest" description="Disordered" evidence="1">
    <location>
        <begin position="89"/>
        <end position="134"/>
    </location>
</feature>
<evidence type="ECO:0000313" key="3">
    <source>
        <dbReference type="EMBL" id="BBY43851.1"/>
    </source>
</evidence>
<keyword evidence="2" id="KW-0472">Membrane</keyword>
<evidence type="ECO:0000256" key="2">
    <source>
        <dbReference type="SAM" id="Phobius"/>
    </source>
</evidence>
<organism evidence="3 4">
    <name type="scientific">Mycolicibacterium celeriflavum</name>
    <name type="common">Mycobacterium celeriflavum</name>
    <dbReference type="NCBI Taxonomy" id="1249101"/>
    <lineage>
        <taxon>Bacteria</taxon>
        <taxon>Bacillati</taxon>
        <taxon>Actinomycetota</taxon>
        <taxon>Actinomycetes</taxon>
        <taxon>Mycobacteriales</taxon>
        <taxon>Mycobacteriaceae</taxon>
        <taxon>Mycolicibacterium</taxon>
    </lineage>
</organism>
<reference evidence="3 4" key="1">
    <citation type="journal article" date="2019" name="Emerg. Microbes Infect.">
        <title>Comprehensive subspecies identification of 175 nontuberculous mycobacteria species based on 7547 genomic profiles.</title>
        <authorList>
            <person name="Matsumoto Y."/>
            <person name="Kinjo T."/>
            <person name="Motooka D."/>
            <person name="Nabeya D."/>
            <person name="Jung N."/>
            <person name="Uechi K."/>
            <person name="Horii T."/>
            <person name="Iida T."/>
            <person name="Fujita J."/>
            <person name="Nakamura S."/>
        </authorList>
    </citation>
    <scope>NUCLEOTIDE SEQUENCE [LARGE SCALE GENOMIC DNA]</scope>
    <source>
        <strain evidence="3 4">JCM 18439</strain>
    </source>
</reference>
<dbReference type="KEGG" id="mcee:MCEL_21460"/>
<keyword evidence="4" id="KW-1185">Reference proteome</keyword>
<feature type="transmembrane region" description="Helical" evidence="2">
    <location>
        <begin position="12"/>
        <end position="31"/>
    </location>
</feature>
<feature type="compositionally biased region" description="Low complexity" evidence="1">
    <location>
        <begin position="89"/>
        <end position="99"/>
    </location>
</feature>
<protein>
    <submittedName>
        <fullName evidence="3">Uncharacterized protein</fullName>
    </submittedName>
</protein>
<sequence length="134" mass="13718">MNATFPVALRRFVPAAVCAVFIALPVIALGYPATGSARPNDGSSPGEWDIEKYDVCLKTGKATSACCEESGGVWNGTFGSPRWTCVAPAAAPASQQPPAAEVPGREPPVVGQQQPGATFAPAPPFRGTPVDPAP</sequence>
<feature type="compositionally biased region" description="Pro residues" evidence="1">
    <location>
        <begin position="121"/>
        <end position="134"/>
    </location>
</feature>
<proteinExistence type="predicted"/>
<dbReference type="Proteomes" id="UP000466431">
    <property type="component" value="Chromosome"/>
</dbReference>
<name>A0A7I7RI54_MYCCF</name>
<evidence type="ECO:0000313" key="4">
    <source>
        <dbReference type="Proteomes" id="UP000466431"/>
    </source>
</evidence>
<keyword evidence="2" id="KW-1133">Transmembrane helix</keyword>
<evidence type="ECO:0000256" key="1">
    <source>
        <dbReference type="SAM" id="MobiDB-lite"/>
    </source>
</evidence>
<keyword evidence="2" id="KW-0812">Transmembrane</keyword>
<dbReference type="EMBL" id="AP022591">
    <property type="protein sequence ID" value="BBY43851.1"/>
    <property type="molecule type" value="Genomic_DNA"/>
</dbReference>
<accession>A0A7I7RI54</accession>
<dbReference type="AlphaFoldDB" id="A0A7I7RI54"/>